<dbReference type="Gene3D" id="2.30.42.10">
    <property type="match status" value="1"/>
</dbReference>
<organism evidence="7 8">
    <name type="scientific">Lyngbya aestuarii BL J</name>
    <dbReference type="NCBI Taxonomy" id="1348334"/>
    <lineage>
        <taxon>Bacteria</taxon>
        <taxon>Bacillati</taxon>
        <taxon>Cyanobacteriota</taxon>
        <taxon>Cyanophyceae</taxon>
        <taxon>Oscillatoriophycideae</taxon>
        <taxon>Oscillatoriales</taxon>
        <taxon>Microcoleaceae</taxon>
        <taxon>Lyngbya</taxon>
    </lineage>
</organism>
<dbReference type="InterPro" id="IPR029045">
    <property type="entry name" value="ClpP/crotonase-like_dom_sf"/>
</dbReference>
<dbReference type="GO" id="GO:0007165">
    <property type="term" value="P:signal transduction"/>
    <property type="evidence" value="ECO:0007669"/>
    <property type="project" value="TreeGrafter"/>
</dbReference>
<dbReference type="InterPro" id="IPR036034">
    <property type="entry name" value="PDZ_sf"/>
</dbReference>
<dbReference type="RefSeq" id="WP_023064801.1">
    <property type="nucleotide sequence ID" value="NZ_AUZM01000006.1"/>
</dbReference>
<dbReference type="AlphaFoldDB" id="U7QM70"/>
<dbReference type="InterPro" id="IPR041489">
    <property type="entry name" value="PDZ_6"/>
</dbReference>
<dbReference type="SUPFAM" id="SSF52096">
    <property type="entry name" value="ClpP/crotonase"/>
    <property type="match status" value="1"/>
</dbReference>
<dbReference type="NCBIfam" id="NF045589">
    <property type="entry name" value="Cterm_S41_CtpB"/>
    <property type="match status" value="1"/>
</dbReference>
<evidence type="ECO:0000256" key="5">
    <source>
        <dbReference type="RuleBase" id="RU004404"/>
    </source>
</evidence>
<keyword evidence="3 5" id="KW-0378">Hydrolase</keyword>
<evidence type="ECO:0000256" key="4">
    <source>
        <dbReference type="ARBA" id="ARBA00022825"/>
    </source>
</evidence>
<comment type="caution">
    <text evidence="7">The sequence shown here is derived from an EMBL/GenBank/DDBJ whole genome shotgun (WGS) entry which is preliminary data.</text>
</comment>
<dbReference type="PANTHER" id="PTHR32060:SF30">
    <property type="entry name" value="CARBOXY-TERMINAL PROCESSING PROTEASE CTPA"/>
    <property type="match status" value="1"/>
</dbReference>
<dbReference type="EMBL" id="AUZM01000006">
    <property type="protein sequence ID" value="ERT08968.1"/>
    <property type="molecule type" value="Genomic_DNA"/>
</dbReference>
<dbReference type="SMART" id="SM00245">
    <property type="entry name" value="TSPc"/>
    <property type="match status" value="1"/>
</dbReference>
<evidence type="ECO:0000256" key="3">
    <source>
        <dbReference type="ARBA" id="ARBA00022801"/>
    </source>
</evidence>
<evidence type="ECO:0000313" key="7">
    <source>
        <dbReference type="EMBL" id="ERT08968.1"/>
    </source>
</evidence>
<evidence type="ECO:0000256" key="2">
    <source>
        <dbReference type="ARBA" id="ARBA00022670"/>
    </source>
</evidence>
<dbReference type="Gene3D" id="3.90.226.10">
    <property type="entry name" value="2-enoyl-CoA Hydratase, Chain A, domain 1"/>
    <property type="match status" value="1"/>
</dbReference>
<keyword evidence="2 5" id="KW-0645">Protease</keyword>
<reference evidence="7 8" key="1">
    <citation type="journal article" date="2013" name="Front. Microbiol.">
        <title>Comparative genomic analyses of the cyanobacterium, Lyngbya aestuarii BL J, a powerful hydrogen producer.</title>
        <authorList>
            <person name="Kothari A."/>
            <person name="Vaughn M."/>
            <person name="Garcia-Pichel F."/>
        </authorList>
    </citation>
    <scope>NUCLEOTIDE SEQUENCE [LARGE SCALE GENOMIC DNA]</scope>
    <source>
        <strain evidence="7 8">BL J</strain>
    </source>
</reference>
<dbReference type="GO" id="GO:0006508">
    <property type="term" value="P:proteolysis"/>
    <property type="evidence" value="ECO:0007669"/>
    <property type="project" value="UniProtKB-KW"/>
</dbReference>
<dbReference type="Pfam" id="PF03572">
    <property type="entry name" value="Peptidase_S41"/>
    <property type="match status" value="1"/>
</dbReference>
<dbReference type="Proteomes" id="UP000017127">
    <property type="component" value="Unassembled WGS sequence"/>
</dbReference>
<feature type="domain" description="PDZ" evidence="6">
    <location>
        <begin position="120"/>
        <end position="192"/>
    </location>
</feature>
<dbReference type="CDD" id="cd07560">
    <property type="entry name" value="Peptidase_S41_CPP"/>
    <property type="match status" value="1"/>
</dbReference>
<dbReference type="SMART" id="SM00228">
    <property type="entry name" value="PDZ"/>
    <property type="match status" value="1"/>
</dbReference>
<dbReference type="SUPFAM" id="SSF50156">
    <property type="entry name" value="PDZ domain-like"/>
    <property type="match status" value="1"/>
</dbReference>
<name>U7QM70_9CYAN</name>
<accession>U7QM70</accession>
<dbReference type="PATRIC" id="fig|1348334.3.peg.944"/>
<evidence type="ECO:0000259" key="6">
    <source>
        <dbReference type="PROSITE" id="PS50106"/>
    </source>
</evidence>
<dbReference type="CDD" id="cd06782">
    <property type="entry name" value="cpPDZ_CPP-like"/>
    <property type="match status" value="1"/>
</dbReference>
<protein>
    <submittedName>
        <fullName evidence="7">C-terminal processing peptidase family protein</fullName>
        <ecNumber evidence="7">3.4.21.-</ecNumber>
    </submittedName>
</protein>
<dbReference type="EC" id="3.4.21.-" evidence="7"/>
<proteinExistence type="inferred from homology"/>
<dbReference type="InterPro" id="IPR004447">
    <property type="entry name" value="Peptidase_S41A"/>
</dbReference>
<comment type="similarity">
    <text evidence="1 5">Belongs to the peptidase S41A family.</text>
</comment>
<dbReference type="FunFam" id="2.30.42.10:FF:000063">
    <property type="entry name" value="Peptidase, S41 family"/>
    <property type="match status" value="1"/>
</dbReference>
<gene>
    <name evidence="7" type="ORF">M595_0968</name>
</gene>
<keyword evidence="4 5" id="KW-0720">Serine protease</keyword>
<dbReference type="GO" id="GO:0008236">
    <property type="term" value="F:serine-type peptidase activity"/>
    <property type="evidence" value="ECO:0007669"/>
    <property type="project" value="UniProtKB-KW"/>
</dbReference>
<evidence type="ECO:0000256" key="1">
    <source>
        <dbReference type="ARBA" id="ARBA00009179"/>
    </source>
</evidence>
<dbReference type="InterPro" id="IPR005151">
    <property type="entry name" value="Tail-specific_protease"/>
</dbReference>
<dbReference type="PROSITE" id="PS50106">
    <property type="entry name" value="PDZ"/>
    <property type="match status" value="1"/>
</dbReference>
<dbReference type="Gene3D" id="3.30.750.44">
    <property type="match status" value="1"/>
</dbReference>
<dbReference type="InterPro" id="IPR054625">
    <property type="entry name" value="Cterm_S41_CtpB"/>
</dbReference>
<dbReference type="GO" id="GO:0004175">
    <property type="term" value="F:endopeptidase activity"/>
    <property type="evidence" value="ECO:0007669"/>
    <property type="project" value="TreeGrafter"/>
</dbReference>
<dbReference type="NCBIfam" id="TIGR00225">
    <property type="entry name" value="prc"/>
    <property type="match status" value="1"/>
</dbReference>
<evidence type="ECO:0000313" key="8">
    <source>
        <dbReference type="Proteomes" id="UP000017127"/>
    </source>
</evidence>
<dbReference type="PANTHER" id="PTHR32060">
    <property type="entry name" value="TAIL-SPECIFIC PROTEASE"/>
    <property type="match status" value="1"/>
</dbReference>
<dbReference type="GO" id="GO:0030288">
    <property type="term" value="C:outer membrane-bounded periplasmic space"/>
    <property type="evidence" value="ECO:0007669"/>
    <property type="project" value="TreeGrafter"/>
</dbReference>
<dbReference type="Pfam" id="PF17820">
    <property type="entry name" value="PDZ_6"/>
    <property type="match status" value="1"/>
</dbReference>
<dbReference type="MEROPS" id="S41.009"/>
<dbReference type="InterPro" id="IPR001478">
    <property type="entry name" value="PDZ"/>
</dbReference>
<keyword evidence="8" id="KW-1185">Reference proteome</keyword>
<sequence>MNDYAKSFSSFCDRLLSEAIRSKAKRLMAIAAISAIAVPGLSNAVNASLKDSPKAVVDEVWQIVYQKYVDPSFNRQNWKAIRQDLLDKEYSSREEAYGALRQALEKLNDPYTRFMDPKQYERLTNQTAGELSGVGMQLSLDEKTKTIVVVSPIKNSPAQDAGIQAGDKIIAIDGTSTKGMSVDKAAEKIRGSVGTQVELRIERQGREDFDVTLTRARIELETVYHRLNTEGDRKVGYIQLREFNSHAAEQMKEAMEELAEQKAEAFVLDLRGNPGGLLRSSIEIARMWMDDGVIVSTVYRDGDTQEIRANRTALSTLPTVVLVDGNSASASEILAGAMQDNHRAVIMGDQTFGKALVQSVFALSDGSGLAVTVAHYYTPSGTDISKKGVTPDVKLKLTEAQKKQLAGDPQSIGTRKDPYYAGAINFLETEAASQPLRSLSVSERQNR</sequence>